<evidence type="ECO:0000313" key="2">
    <source>
        <dbReference type="Proteomes" id="UP000003781"/>
    </source>
</evidence>
<dbReference type="Proteomes" id="UP000003781">
    <property type="component" value="Unassembled WGS sequence"/>
</dbReference>
<sequence>MKGKLTHIINIFIADTARRAGFGNNCDVKPKLTFLEKKKALQERTVLLLLLKFLEEYDGAGLEVEVNDFFENTSVNEIVKQESQKVTGYTNRVYLCQNLQNCESELEYSENIEAVFLRLLPYLAR</sequence>
<dbReference type="AlphaFoldDB" id="A3IWH7"/>
<name>A3IWH7_9CHRO</name>
<dbReference type="EMBL" id="AAXW01000052">
    <property type="protein sequence ID" value="EAZ89161.1"/>
    <property type="molecule type" value="Genomic_DNA"/>
</dbReference>
<keyword evidence="2" id="KW-1185">Reference proteome</keyword>
<comment type="caution">
    <text evidence="1">The sequence shown here is derived from an EMBL/GenBank/DDBJ whole genome shotgun (WGS) entry which is preliminary data.</text>
</comment>
<evidence type="ECO:0000313" key="1">
    <source>
        <dbReference type="EMBL" id="EAZ89161.1"/>
    </source>
</evidence>
<protein>
    <submittedName>
        <fullName evidence="1">Uncharacterized protein</fullName>
    </submittedName>
</protein>
<organism evidence="1 2">
    <name type="scientific">Crocosphaera chwakensis CCY0110</name>
    <dbReference type="NCBI Taxonomy" id="391612"/>
    <lineage>
        <taxon>Bacteria</taxon>
        <taxon>Bacillati</taxon>
        <taxon>Cyanobacteriota</taxon>
        <taxon>Cyanophyceae</taxon>
        <taxon>Oscillatoriophycideae</taxon>
        <taxon>Chroococcales</taxon>
        <taxon>Aphanothecaceae</taxon>
        <taxon>Crocosphaera</taxon>
        <taxon>Crocosphaera chwakensis</taxon>
    </lineage>
</organism>
<proteinExistence type="predicted"/>
<gene>
    <name evidence="1" type="ORF">CY0110_31705</name>
</gene>
<accession>A3IWH7</accession>
<reference evidence="1 2" key="1">
    <citation type="submission" date="2007-03" db="EMBL/GenBank/DDBJ databases">
        <authorList>
            <person name="Stal L."/>
            <person name="Ferriera S."/>
            <person name="Johnson J."/>
            <person name="Kravitz S."/>
            <person name="Beeson K."/>
            <person name="Sutton G."/>
            <person name="Rogers Y.-H."/>
            <person name="Friedman R."/>
            <person name="Frazier M."/>
            <person name="Venter J.C."/>
        </authorList>
    </citation>
    <scope>NUCLEOTIDE SEQUENCE [LARGE SCALE GENOMIC DNA]</scope>
    <source>
        <strain evidence="1 2">CCY0110</strain>
    </source>
</reference>